<dbReference type="InterPro" id="IPR019775">
    <property type="entry name" value="WD40_repeat_CS"/>
</dbReference>
<proteinExistence type="inferred from homology"/>
<dbReference type="SUPFAM" id="SSF50978">
    <property type="entry name" value="WD40 repeat-like"/>
    <property type="match status" value="3"/>
</dbReference>
<accession>A0AAN6W1D3</accession>
<dbReference type="Pfam" id="PF00400">
    <property type="entry name" value="WD40"/>
    <property type="match status" value="3"/>
</dbReference>
<feature type="repeat" description="WD" evidence="7">
    <location>
        <begin position="765"/>
        <end position="797"/>
    </location>
</feature>
<keyword evidence="4" id="KW-0819">tRNA processing</keyword>
<protein>
    <submittedName>
        <fullName evidence="8">WD40-repeat-containing domain protein</fullName>
    </submittedName>
</protein>
<dbReference type="GO" id="GO:0005737">
    <property type="term" value="C:cytoplasm"/>
    <property type="evidence" value="ECO:0007669"/>
    <property type="project" value="UniProtKB-SubCell"/>
</dbReference>
<evidence type="ECO:0000256" key="2">
    <source>
        <dbReference type="ARBA" id="ARBA00022490"/>
    </source>
</evidence>
<dbReference type="InterPro" id="IPR015943">
    <property type="entry name" value="WD40/YVTN_repeat-like_dom_sf"/>
</dbReference>
<comment type="similarity">
    <text evidence="6">Belongs to the WD repeat WDR6 family.</text>
</comment>
<organism evidence="8 9">
    <name type="scientific">Triangularia setosa</name>
    <dbReference type="NCBI Taxonomy" id="2587417"/>
    <lineage>
        <taxon>Eukaryota</taxon>
        <taxon>Fungi</taxon>
        <taxon>Dikarya</taxon>
        <taxon>Ascomycota</taxon>
        <taxon>Pezizomycotina</taxon>
        <taxon>Sordariomycetes</taxon>
        <taxon>Sordariomycetidae</taxon>
        <taxon>Sordariales</taxon>
        <taxon>Podosporaceae</taxon>
        <taxon>Triangularia</taxon>
    </lineage>
</organism>
<dbReference type="InterPro" id="IPR001680">
    <property type="entry name" value="WD40_rpt"/>
</dbReference>
<evidence type="ECO:0000256" key="1">
    <source>
        <dbReference type="ARBA" id="ARBA00004496"/>
    </source>
</evidence>
<keyword evidence="9" id="KW-1185">Reference proteome</keyword>
<comment type="caution">
    <text evidence="8">The sequence shown here is derived from an EMBL/GenBank/DDBJ whole genome shotgun (WGS) entry which is preliminary data.</text>
</comment>
<sequence length="1114" mass="122033">MPQTSTPHPRTQLRQNFVLSPITALEFYHAESNSSYLLAGEDTWLRIYNVATSRLVKQLRVFNSQPIHGIHAWKSDDGAPTTEGGLLIWGGQSVMVLPPTSVTLLIQGTAPPELPTEFYAPDWIYDGILFSSKGETRGALVTAHNEIVTLKLSPDGNLLELGPVVSPSRPILYSANLTLLDDNTILVAGGTVFGEIIVWKFCFDSSRPSQWEVLYVFSGHEGSIFGVTISPEIEVAPGSKVRLLASCSDDRTIRIWDIADRQLAATQDGMEIDSKTLGEARETGFGGNSEVKEENKNDSTRCVAVTMGHLSRIWHVKFGEYTPGLEGPINVYSFGEDTTRQKWELSLDVTGSEGCKGALKHCTTDSCHSGKNIWSAAVSNKKGQASLIATGGADGKIVISGGMSSSGSEGDYEAFNLSLSFDDVLGQIQENSPTPFMDPLPKGDPKHAFQKYAFLSDSRVITTTSPGRIFVADIQETPKWKEVRLPDEVVADLRSYNIMRSVAMDTVVLGSSTGNVYLLHSRKPIRLVGNLSGKIQDILPLVGVDVQNWQAVITVLGADRAYILSYDASTDEPSIGGLTLSLPEHYIPTAAAQVGSAIILGSRVGVVTIYSFSEDRVGTIRPQNWSRDPKTKDAITAIVPLPGSSRDFLTTCRDGKYRMYTIWRENRGFSLQHEISPPMGMIEGAWFTTTENPELILHGFKGKQFVYYNATTSAVLASLECGGAHRSFAIISPLTNPNALRLIFTKSSHLRFYSQSSTFLRTLKEGGHGREIRAVACSANFKYIATAAEDTVIRIWSPSPTGPGFKCLATLEKHSSGIQSLQWKGDHTLVSCGGSEELFIWSITRLKSDYETLAVKCEAFWNFHTKDKDLRIMAFDFSNSYIGEYHTEFAIALSNSTIQTYTYGERTLEFEFGSEGRYTGACPTQLRYVPGCEDIIVAYTDGHIAIWTRPFWEPGPEITSANKAPLSIELLLKLHQSSIKSFDVVSPHDGRYIIATGGDDNALIVADLGIDDGGKYKVNGRYRVSSAHGAAVTGLKIVRDDADLIEVVTVSNDQRIKLWRAESGQDGQGIKLSLQDNRYSGIADVGDVEVISSGKVMVGGVGMEVWDFNPFKWP</sequence>
<reference evidence="8" key="2">
    <citation type="submission" date="2023-05" db="EMBL/GenBank/DDBJ databases">
        <authorList>
            <consortium name="Lawrence Berkeley National Laboratory"/>
            <person name="Steindorff A."/>
            <person name="Hensen N."/>
            <person name="Bonometti L."/>
            <person name="Westerberg I."/>
            <person name="Brannstrom I.O."/>
            <person name="Guillou S."/>
            <person name="Cros-Aarteil S."/>
            <person name="Calhoun S."/>
            <person name="Haridas S."/>
            <person name="Kuo A."/>
            <person name="Mondo S."/>
            <person name="Pangilinan J."/>
            <person name="Riley R."/>
            <person name="Labutti K."/>
            <person name="Andreopoulos B."/>
            <person name="Lipzen A."/>
            <person name="Chen C."/>
            <person name="Yanf M."/>
            <person name="Daum C."/>
            <person name="Ng V."/>
            <person name="Clum A."/>
            <person name="Ohm R."/>
            <person name="Martin F."/>
            <person name="Silar P."/>
            <person name="Natvig D."/>
            <person name="Lalanne C."/>
            <person name="Gautier V."/>
            <person name="Ament-Velasquez S.L."/>
            <person name="Kruys A."/>
            <person name="Hutchinson M.I."/>
            <person name="Powell A.J."/>
            <person name="Barry K."/>
            <person name="Miller A.N."/>
            <person name="Grigoriev I.V."/>
            <person name="Debuchy R."/>
            <person name="Gladieux P."/>
            <person name="Thoren M.H."/>
            <person name="Johannesson H."/>
        </authorList>
    </citation>
    <scope>NUCLEOTIDE SEQUENCE</scope>
    <source>
        <strain evidence="8">CBS 892.96</strain>
    </source>
</reference>
<keyword evidence="5" id="KW-0677">Repeat</keyword>
<keyword evidence="3 7" id="KW-0853">WD repeat</keyword>
<evidence type="ECO:0000256" key="6">
    <source>
        <dbReference type="ARBA" id="ARBA00038255"/>
    </source>
</evidence>
<dbReference type="PANTHER" id="PTHR14344:SF3">
    <property type="entry name" value="WD REPEAT-CONTAINING PROTEIN 6"/>
    <property type="match status" value="1"/>
</dbReference>
<dbReference type="PANTHER" id="PTHR14344">
    <property type="entry name" value="WD REPEAT PROTEIN"/>
    <property type="match status" value="1"/>
</dbReference>
<dbReference type="PROSITE" id="PS50082">
    <property type="entry name" value="WD_REPEATS_2"/>
    <property type="match status" value="2"/>
</dbReference>
<dbReference type="AlphaFoldDB" id="A0AAN6W1D3"/>
<dbReference type="EMBL" id="MU866329">
    <property type="protein sequence ID" value="KAK4173644.1"/>
    <property type="molecule type" value="Genomic_DNA"/>
</dbReference>
<dbReference type="InterPro" id="IPR036322">
    <property type="entry name" value="WD40_repeat_dom_sf"/>
</dbReference>
<evidence type="ECO:0000313" key="8">
    <source>
        <dbReference type="EMBL" id="KAK4173644.1"/>
    </source>
</evidence>
<evidence type="ECO:0000256" key="7">
    <source>
        <dbReference type="PROSITE-ProRule" id="PRU00221"/>
    </source>
</evidence>
<dbReference type="InterPro" id="IPR051973">
    <property type="entry name" value="tRNA_Anticodon_Mtase-Reg"/>
</dbReference>
<dbReference type="Gene3D" id="2.130.10.10">
    <property type="entry name" value="YVTN repeat-like/Quinoprotein amine dehydrogenase"/>
    <property type="match status" value="4"/>
</dbReference>
<dbReference type="PROSITE" id="PS00678">
    <property type="entry name" value="WD_REPEATS_1"/>
    <property type="match status" value="1"/>
</dbReference>
<name>A0AAN6W1D3_9PEZI</name>
<evidence type="ECO:0000256" key="3">
    <source>
        <dbReference type="ARBA" id="ARBA00022574"/>
    </source>
</evidence>
<evidence type="ECO:0000313" key="9">
    <source>
        <dbReference type="Proteomes" id="UP001302321"/>
    </source>
</evidence>
<feature type="repeat" description="WD" evidence="7">
    <location>
        <begin position="217"/>
        <end position="266"/>
    </location>
</feature>
<dbReference type="SUPFAM" id="SSF101908">
    <property type="entry name" value="Putative isomerase YbhE"/>
    <property type="match status" value="1"/>
</dbReference>
<dbReference type="Proteomes" id="UP001302321">
    <property type="component" value="Unassembled WGS sequence"/>
</dbReference>
<evidence type="ECO:0000256" key="5">
    <source>
        <dbReference type="ARBA" id="ARBA00022737"/>
    </source>
</evidence>
<gene>
    <name evidence="8" type="ORF">QBC36DRAFT_220126</name>
</gene>
<reference evidence="8" key="1">
    <citation type="journal article" date="2023" name="Mol. Phylogenet. Evol.">
        <title>Genome-scale phylogeny and comparative genomics of the fungal order Sordariales.</title>
        <authorList>
            <person name="Hensen N."/>
            <person name="Bonometti L."/>
            <person name="Westerberg I."/>
            <person name="Brannstrom I.O."/>
            <person name="Guillou S."/>
            <person name="Cros-Aarteil S."/>
            <person name="Calhoun S."/>
            <person name="Haridas S."/>
            <person name="Kuo A."/>
            <person name="Mondo S."/>
            <person name="Pangilinan J."/>
            <person name="Riley R."/>
            <person name="LaButti K."/>
            <person name="Andreopoulos B."/>
            <person name="Lipzen A."/>
            <person name="Chen C."/>
            <person name="Yan M."/>
            <person name="Daum C."/>
            <person name="Ng V."/>
            <person name="Clum A."/>
            <person name="Steindorff A."/>
            <person name="Ohm R.A."/>
            <person name="Martin F."/>
            <person name="Silar P."/>
            <person name="Natvig D.O."/>
            <person name="Lalanne C."/>
            <person name="Gautier V."/>
            <person name="Ament-Velasquez S.L."/>
            <person name="Kruys A."/>
            <person name="Hutchinson M.I."/>
            <person name="Powell A.J."/>
            <person name="Barry K."/>
            <person name="Miller A.N."/>
            <person name="Grigoriev I.V."/>
            <person name="Debuchy R."/>
            <person name="Gladieux P."/>
            <person name="Hiltunen Thoren M."/>
            <person name="Johannesson H."/>
        </authorList>
    </citation>
    <scope>NUCLEOTIDE SEQUENCE</scope>
    <source>
        <strain evidence="8">CBS 892.96</strain>
    </source>
</reference>
<dbReference type="PROSITE" id="PS50294">
    <property type="entry name" value="WD_REPEATS_REGION"/>
    <property type="match status" value="2"/>
</dbReference>
<evidence type="ECO:0000256" key="4">
    <source>
        <dbReference type="ARBA" id="ARBA00022694"/>
    </source>
</evidence>
<keyword evidence="2" id="KW-0963">Cytoplasm</keyword>
<dbReference type="SMART" id="SM00320">
    <property type="entry name" value="WD40"/>
    <property type="match status" value="8"/>
</dbReference>
<comment type="subcellular location">
    <subcellularLocation>
        <location evidence="1">Cytoplasm</location>
    </subcellularLocation>
</comment>
<dbReference type="GO" id="GO:0030488">
    <property type="term" value="P:tRNA methylation"/>
    <property type="evidence" value="ECO:0007669"/>
    <property type="project" value="TreeGrafter"/>
</dbReference>